<evidence type="ECO:0000256" key="2">
    <source>
        <dbReference type="ARBA" id="ARBA00022679"/>
    </source>
</evidence>
<evidence type="ECO:0000313" key="4">
    <source>
        <dbReference type="EMBL" id="ATZ17937.1"/>
    </source>
</evidence>
<dbReference type="SUPFAM" id="SSF53335">
    <property type="entry name" value="S-adenosyl-L-methionine-dependent methyltransferases"/>
    <property type="match status" value="1"/>
</dbReference>
<sequence>MSKFISPLTWPGGKSKQWNLIKELFPKETKHLQYVEPFFGGGSVGLNALREKFI</sequence>
<keyword evidence="3" id="KW-0949">S-adenosyl-L-methionine</keyword>
<dbReference type="InterPro" id="IPR012327">
    <property type="entry name" value="MeTrfase_D12"/>
</dbReference>
<keyword evidence="5" id="KW-1185">Reference proteome</keyword>
<dbReference type="GO" id="GO:0043565">
    <property type="term" value="F:sequence-specific DNA binding"/>
    <property type="evidence" value="ECO:0007669"/>
    <property type="project" value="TreeGrafter"/>
</dbReference>
<dbReference type="GO" id="GO:1904047">
    <property type="term" value="F:S-adenosyl-L-methionine binding"/>
    <property type="evidence" value="ECO:0007669"/>
    <property type="project" value="TreeGrafter"/>
</dbReference>
<keyword evidence="2" id="KW-0808">Transferase</keyword>
<evidence type="ECO:0008006" key="6">
    <source>
        <dbReference type="Google" id="ProtNLM"/>
    </source>
</evidence>
<gene>
    <name evidence="4" type="ORF">EMELA_v1c03750</name>
</gene>
<accession>A0A2K8NVZ4</accession>
<dbReference type="OrthoDB" id="9805629at2"/>
<protein>
    <recommendedName>
        <fullName evidence="6">DNA adenine methylase</fullName>
    </recommendedName>
</protein>
<evidence type="ECO:0000313" key="5">
    <source>
        <dbReference type="Proteomes" id="UP000231896"/>
    </source>
</evidence>
<proteinExistence type="predicted"/>
<dbReference type="Pfam" id="PF02086">
    <property type="entry name" value="MethyltransfD12"/>
    <property type="match status" value="1"/>
</dbReference>
<keyword evidence="1" id="KW-0489">Methyltransferase</keyword>
<dbReference type="GO" id="GO:0006298">
    <property type="term" value="P:mismatch repair"/>
    <property type="evidence" value="ECO:0007669"/>
    <property type="project" value="TreeGrafter"/>
</dbReference>
<dbReference type="PANTHER" id="PTHR30481">
    <property type="entry name" value="DNA ADENINE METHYLASE"/>
    <property type="match status" value="1"/>
</dbReference>
<dbReference type="KEGG" id="eml:EMELA_v1c03750"/>
<dbReference type="GO" id="GO:0032259">
    <property type="term" value="P:methylation"/>
    <property type="evidence" value="ECO:0007669"/>
    <property type="project" value="UniProtKB-KW"/>
</dbReference>
<reference evidence="4 5" key="1">
    <citation type="submission" date="2017-11" db="EMBL/GenBank/DDBJ databases">
        <title>Genome sequence of Entomoplasma melaleucae M1 (ATCC 49191).</title>
        <authorList>
            <person name="Lo W.-S."/>
            <person name="Gasparich G.E."/>
            <person name="Kuo C.-H."/>
        </authorList>
    </citation>
    <scope>NUCLEOTIDE SEQUENCE [LARGE SCALE GENOMIC DNA]</scope>
    <source>
        <strain evidence="4 5">M1</strain>
    </source>
</reference>
<evidence type="ECO:0000256" key="3">
    <source>
        <dbReference type="ARBA" id="ARBA00022691"/>
    </source>
</evidence>
<dbReference type="GO" id="GO:0009007">
    <property type="term" value="F:site-specific DNA-methyltransferase (adenine-specific) activity"/>
    <property type="evidence" value="ECO:0007669"/>
    <property type="project" value="UniProtKB-EC"/>
</dbReference>
<dbReference type="InterPro" id="IPR029063">
    <property type="entry name" value="SAM-dependent_MTases_sf"/>
</dbReference>
<dbReference type="AlphaFoldDB" id="A0A2K8NVZ4"/>
<dbReference type="Proteomes" id="UP000231896">
    <property type="component" value="Chromosome"/>
</dbReference>
<organism evidence="4 5">
    <name type="scientific">Mesoplasma melaleucae</name>
    <dbReference type="NCBI Taxonomy" id="81459"/>
    <lineage>
        <taxon>Bacteria</taxon>
        <taxon>Bacillati</taxon>
        <taxon>Mycoplasmatota</taxon>
        <taxon>Mollicutes</taxon>
        <taxon>Entomoplasmatales</taxon>
        <taxon>Entomoplasmataceae</taxon>
        <taxon>Mesoplasma</taxon>
    </lineage>
</organism>
<evidence type="ECO:0000256" key="1">
    <source>
        <dbReference type="ARBA" id="ARBA00022603"/>
    </source>
</evidence>
<dbReference type="Gene3D" id="3.40.50.150">
    <property type="entry name" value="Vaccinia Virus protein VP39"/>
    <property type="match status" value="1"/>
</dbReference>
<dbReference type="GO" id="GO:0009307">
    <property type="term" value="P:DNA restriction-modification system"/>
    <property type="evidence" value="ECO:0007669"/>
    <property type="project" value="InterPro"/>
</dbReference>
<dbReference type="PRINTS" id="PR00505">
    <property type="entry name" value="D12N6MTFRASE"/>
</dbReference>
<dbReference type="RefSeq" id="WP_156932111.1">
    <property type="nucleotide sequence ID" value="NZ_CP024964.1"/>
</dbReference>
<name>A0A2K8NVZ4_9MOLU</name>
<dbReference type="EMBL" id="CP024964">
    <property type="protein sequence ID" value="ATZ17937.1"/>
    <property type="molecule type" value="Genomic_DNA"/>
</dbReference>